<dbReference type="Pfam" id="PF02333">
    <property type="entry name" value="Phytase"/>
    <property type="match status" value="1"/>
</dbReference>
<dbReference type="PROSITE" id="PS51662">
    <property type="entry name" value="BP_PHYTASE"/>
    <property type="match status" value="1"/>
</dbReference>
<dbReference type="GO" id="GO:0016158">
    <property type="term" value="F:inositol hexakisphosphate 3-phosphatase activity"/>
    <property type="evidence" value="ECO:0007669"/>
    <property type="project" value="InterPro"/>
</dbReference>
<keyword evidence="3" id="KW-1185">Reference proteome</keyword>
<sequence>MSNDKTFHFYDWTDIAGEELKIAPDGVPLHSKNAIEPKVITETVEFDTDDPAIWIHPDNPEKSLIVGTDKLEGGGLYVFNLDGEIVNKITGMGRPNNVDIAYGFKLGGESVDIAVATERNTDMLRIFRMPDLVPIDGGGLEVFEGEEMRDPMGIALFTRPSDGEIFAIVGRKDGPSGTYLWQYHLKDDGNGVVTMDKVRSFGQYSGVKEIEAIVVDNELGYVYYSDEVFGIRKYYADPSKGDDELALFGTKDFGRDIEGLSIYKMPDGTGYILASDQQLNKFQIYSREGTAENPHDHRWIKEIEVKALHSDGSEVSSASFGKKFPNGLFVVMSTDKTFHYYDWADIAGNDLKILQQSK</sequence>
<dbReference type="AlphaFoldDB" id="A0A951IYK0"/>
<dbReference type="EMBL" id="RPHB01000008">
    <property type="protein sequence ID" value="MBW3469520.1"/>
    <property type="molecule type" value="Genomic_DNA"/>
</dbReference>
<organism evidence="2 3">
    <name type="scientific">Arthrospiribacter ruber</name>
    <dbReference type="NCBI Taxonomy" id="2487934"/>
    <lineage>
        <taxon>Bacteria</taxon>
        <taxon>Pseudomonadati</taxon>
        <taxon>Bacteroidota</taxon>
        <taxon>Cytophagia</taxon>
        <taxon>Cytophagales</taxon>
        <taxon>Cyclobacteriaceae</taxon>
        <taxon>Arthrospiribacter</taxon>
    </lineage>
</organism>
<evidence type="ECO:0000313" key="3">
    <source>
        <dbReference type="Proteomes" id="UP000727490"/>
    </source>
</evidence>
<dbReference type="InterPro" id="IPR003431">
    <property type="entry name" value="B-propeller_Phytase"/>
</dbReference>
<comment type="caution">
    <text evidence="2">The sequence shown here is derived from an EMBL/GenBank/DDBJ whole genome shotgun (WGS) entry which is preliminary data.</text>
</comment>
<proteinExistence type="predicted"/>
<reference evidence="2 3" key="1">
    <citation type="journal article" date="2020" name="Syst. Appl. Microbiol.">
        <title>Arthrospiribacter ruber gen. nov., sp. nov., a novel bacterium isolated from Arthrospira cultures.</title>
        <authorList>
            <person name="Waleron M."/>
            <person name="Misztak A."/>
            <person name="Waleron M.M."/>
            <person name="Furmaniak M."/>
            <person name="Mrozik A."/>
            <person name="Waleron K."/>
        </authorList>
    </citation>
    <scope>NUCLEOTIDE SEQUENCE [LARGE SCALE GENOMIC DNA]</scope>
    <source>
        <strain evidence="2 3">DPMB0001</strain>
    </source>
</reference>
<dbReference type="Proteomes" id="UP000727490">
    <property type="component" value="Unassembled WGS sequence"/>
</dbReference>
<protein>
    <submittedName>
        <fullName evidence="2">Phytase</fullName>
    </submittedName>
</protein>
<evidence type="ECO:0000313" key="2">
    <source>
        <dbReference type="EMBL" id="MBW3469520.1"/>
    </source>
</evidence>
<name>A0A951IYK0_9BACT</name>
<evidence type="ECO:0000259" key="1">
    <source>
        <dbReference type="PROSITE" id="PS51662"/>
    </source>
</evidence>
<feature type="domain" description="BPP" evidence="1">
    <location>
        <begin position="25"/>
        <end position="351"/>
    </location>
</feature>
<accession>A0A951IYK0</accession>
<gene>
    <name evidence="2" type="ORF">EGN73_17105</name>
</gene>